<protein>
    <submittedName>
        <fullName evidence="1">Uncharacterized protein</fullName>
    </submittedName>
</protein>
<reference evidence="1 2" key="1">
    <citation type="submission" date="2016-10" db="EMBL/GenBank/DDBJ databases">
        <title>Comparative genomics of Bacillus thuringiensis reveals a path to pathogens against multiple invertebrate hosts.</title>
        <authorList>
            <person name="Zheng J."/>
            <person name="Gao Q."/>
            <person name="Liu H."/>
            <person name="Peng D."/>
            <person name="Ruan L."/>
            <person name="Sun M."/>
        </authorList>
    </citation>
    <scope>NUCLEOTIDE SEQUENCE [LARGE SCALE GENOMIC DNA]</scope>
    <source>
        <strain evidence="1">BGSC 4BK1</strain>
    </source>
</reference>
<name>A0A242YZ04_9BACI</name>
<dbReference type="EMBL" id="NFDE01000063">
    <property type="protein sequence ID" value="OTX84964.1"/>
    <property type="molecule type" value="Genomic_DNA"/>
</dbReference>
<sequence length="89" mass="10680">MDFREVQNKGTIEEYVKYLMGFREQIINIEAPLTFTAIQTNFTPIKQFYGWLEDEQVLTQSSLRSKVERHNSSFNVHWKKVIVRSNMFF</sequence>
<proteinExistence type="predicted"/>
<dbReference type="RefSeq" id="WP_086422157.1">
    <property type="nucleotide sequence ID" value="NZ_NFDE01000063.1"/>
</dbReference>
<accession>A0A242YZ04</accession>
<evidence type="ECO:0000313" key="2">
    <source>
        <dbReference type="Proteomes" id="UP000194945"/>
    </source>
</evidence>
<dbReference type="Proteomes" id="UP000194945">
    <property type="component" value="Unassembled WGS sequence"/>
</dbReference>
<organism evidence="1 2">
    <name type="scientific">Bacillus wiedmannii</name>
    <dbReference type="NCBI Taxonomy" id="1890302"/>
    <lineage>
        <taxon>Bacteria</taxon>
        <taxon>Bacillati</taxon>
        <taxon>Bacillota</taxon>
        <taxon>Bacilli</taxon>
        <taxon>Bacillales</taxon>
        <taxon>Bacillaceae</taxon>
        <taxon>Bacillus</taxon>
        <taxon>Bacillus cereus group</taxon>
    </lineage>
</organism>
<dbReference type="AlphaFoldDB" id="A0A242YZ04"/>
<gene>
    <name evidence="1" type="ORF">BK730_24650</name>
</gene>
<comment type="caution">
    <text evidence="1">The sequence shown here is derived from an EMBL/GenBank/DDBJ whole genome shotgun (WGS) entry which is preliminary data.</text>
</comment>
<evidence type="ECO:0000313" key="1">
    <source>
        <dbReference type="EMBL" id="OTX84964.1"/>
    </source>
</evidence>